<evidence type="ECO:0000256" key="7">
    <source>
        <dbReference type="SAM" id="MobiDB-lite"/>
    </source>
</evidence>
<dbReference type="InterPro" id="IPR006594">
    <property type="entry name" value="LisH"/>
</dbReference>
<dbReference type="GO" id="GO:0005737">
    <property type="term" value="C:cytoplasm"/>
    <property type="evidence" value="ECO:0007669"/>
    <property type="project" value="UniProtKB-SubCell"/>
</dbReference>
<dbReference type="InterPro" id="IPR036322">
    <property type="entry name" value="WD40_repeat_dom_sf"/>
</dbReference>
<keyword evidence="2" id="KW-0963">Cytoplasm</keyword>
<dbReference type="InterPro" id="IPR006595">
    <property type="entry name" value="CTLH_C"/>
</dbReference>
<dbReference type="RefSeq" id="XP_019625843.1">
    <property type="nucleotide sequence ID" value="XM_019770284.1"/>
</dbReference>
<sequence length="613" mass="68681">MQSNGSPTHNGDAQTSSSAQNGAEPEPSASSSNGVEVTQVAEGLEKAKVVLSRSDEDIVRLIGQHLNGLGLHRTAELLMAESGCRLEHPSAAKFRELVMAGEWEQAEEVLSELKSLLDKPQAALKMKFLLLEQKYLEYLEDGQVIEALYCLRNELTPLKFNTERVHQLSGYIMCSTAEELRERAEWEGKGPKSRAKLMEKLQAYMPPSVMLPPRRLQTLLSQAIELQKERCPYHNTKNEDSLQNMSLLLDHVCSRKQFPCRTRQILSEHCDEVWFCKFSNDGTKLATGSKDSTLNVYEVNQITQEAKLLRTFEGHQYGVSYLSWSPDDVYLIACGPEECSELWVWNVQTGELRVKVSQSPEDSLTSAAWNIDCKRFVCGGTRGQFYQCDLDGNVMDSWEGVRVQCLQYKKDGKTVLASDTHHRIRGYNFEELSDHNLDPMAQDPWIVDNKIVEDHPIMSFSVDDSGRLALLNVATQGVHLWDLQDKVLVRKYQGVTQGFYTIHSCFGGVNQDFVASGSEDNKVYVWHLKRELPIAVLAGHTRTVNCVTWNPQIPGMLASASDDGTVRLWGPASADDESDDLPCLSPLDGTVRVLEKDKPAAESDDSTDTDDEV</sequence>
<evidence type="ECO:0000256" key="4">
    <source>
        <dbReference type="ARBA" id="ARBA00022737"/>
    </source>
</evidence>
<evidence type="ECO:0000256" key="5">
    <source>
        <dbReference type="ARBA" id="ARBA00040955"/>
    </source>
</evidence>
<dbReference type="SMART" id="SM00320">
    <property type="entry name" value="WD40"/>
    <property type="match status" value="5"/>
</dbReference>
<dbReference type="PROSITE" id="PS50294">
    <property type="entry name" value="WD_REPEATS_REGION"/>
    <property type="match status" value="1"/>
</dbReference>
<feature type="compositionally biased region" description="Acidic residues" evidence="7">
    <location>
        <begin position="602"/>
        <end position="613"/>
    </location>
</feature>
<evidence type="ECO:0000256" key="3">
    <source>
        <dbReference type="ARBA" id="ARBA00022574"/>
    </source>
</evidence>
<dbReference type="PROSITE" id="PS50897">
    <property type="entry name" value="CTLH"/>
    <property type="match status" value="1"/>
</dbReference>
<dbReference type="GeneID" id="109471088"/>
<keyword evidence="4" id="KW-0677">Repeat</keyword>
<organism evidence="9 10">
    <name type="scientific">Branchiostoma belcheri</name>
    <name type="common">Amphioxus</name>
    <dbReference type="NCBI Taxonomy" id="7741"/>
    <lineage>
        <taxon>Eukaryota</taxon>
        <taxon>Metazoa</taxon>
        <taxon>Chordata</taxon>
        <taxon>Cephalochordata</taxon>
        <taxon>Leptocardii</taxon>
        <taxon>Amphioxiformes</taxon>
        <taxon>Branchiostomatidae</taxon>
        <taxon>Branchiostoma</taxon>
    </lineage>
</organism>
<dbReference type="PROSITE" id="PS50896">
    <property type="entry name" value="LISH"/>
    <property type="match status" value="1"/>
</dbReference>
<dbReference type="GO" id="GO:0043161">
    <property type="term" value="P:proteasome-mediated ubiquitin-dependent protein catabolic process"/>
    <property type="evidence" value="ECO:0007669"/>
    <property type="project" value="TreeGrafter"/>
</dbReference>
<dbReference type="FunFam" id="2.130.10.10:FF:000087">
    <property type="entry name" value="WD repeat-containing protein 26 homolog"/>
    <property type="match status" value="1"/>
</dbReference>
<keyword evidence="3 6" id="KW-0853">WD repeat</keyword>
<keyword evidence="9" id="KW-1185">Reference proteome</keyword>
<dbReference type="GO" id="GO:0034657">
    <property type="term" value="C:GID complex"/>
    <property type="evidence" value="ECO:0007669"/>
    <property type="project" value="TreeGrafter"/>
</dbReference>
<feature type="repeat" description="WD" evidence="6">
    <location>
        <begin position="312"/>
        <end position="343"/>
    </location>
</feature>
<feature type="compositionally biased region" description="Polar residues" evidence="7">
    <location>
        <begin position="1"/>
        <end position="21"/>
    </location>
</feature>
<feature type="repeat" description="WD" evidence="6">
    <location>
        <begin position="537"/>
        <end position="569"/>
    </location>
</feature>
<evidence type="ECO:0000256" key="2">
    <source>
        <dbReference type="ARBA" id="ARBA00022490"/>
    </source>
</evidence>
<proteinExistence type="predicted"/>
<dbReference type="InterPro" id="IPR015943">
    <property type="entry name" value="WD40/YVTN_repeat-like_dom_sf"/>
</dbReference>
<evidence type="ECO:0000259" key="8">
    <source>
        <dbReference type="PROSITE" id="PS50897"/>
    </source>
</evidence>
<dbReference type="PROSITE" id="PS50082">
    <property type="entry name" value="WD_REPEATS_2"/>
    <property type="match status" value="3"/>
</dbReference>
<feature type="region of interest" description="Disordered" evidence="7">
    <location>
        <begin position="594"/>
        <end position="613"/>
    </location>
</feature>
<name>A0A6P4YN72_BRABE</name>
<protein>
    <recommendedName>
        <fullName evidence="5">WD repeat-containing protein 26</fullName>
    </recommendedName>
</protein>
<dbReference type="Pfam" id="PF21889">
    <property type="entry name" value="TPR1-like_2nd"/>
    <property type="match status" value="1"/>
</dbReference>
<dbReference type="PANTHER" id="PTHR22838">
    <property type="entry name" value="WD REPEAT PROTEIN 26-RELATED"/>
    <property type="match status" value="1"/>
</dbReference>
<dbReference type="Gene3D" id="2.130.10.10">
    <property type="entry name" value="YVTN repeat-like/Quinoprotein amine dehydrogenase"/>
    <property type="match status" value="2"/>
</dbReference>
<dbReference type="SMART" id="SM00668">
    <property type="entry name" value="CTLH"/>
    <property type="match status" value="1"/>
</dbReference>
<feature type="domain" description="CTLH" evidence="8">
    <location>
        <begin position="87"/>
        <end position="146"/>
    </location>
</feature>
<feature type="region of interest" description="Disordered" evidence="7">
    <location>
        <begin position="1"/>
        <end position="35"/>
    </location>
</feature>
<evidence type="ECO:0000256" key="6">
    <source>
        <dbReference type="PROSITE-ProRule" id="PRU00221"/>
    </source>
</evidence>
<dbReference type="PANTHER" id="PTHR22838:SF0">
    <property type="entry name" value="WD REPEAT-CONTAINING PROTEIN 26"/>
    <property type="match status" value="1"/>
</dbReference>
<evidence type="ECO:0000313" key="10">
    <source>
        <dbReference type="RefSeq" id="XP_019625843.1"/>
    </source>
</evidence>
<dbReference type="OrthoDB" id="972532at2759"/>
<dbReference type="KEGG" id="bbel:109471088"/>
<dbReference type="SUPFAM" id="SSF50978">
    <property type="entry name" value="WD40 repeat-like"/>
    <property type="match status" value="1"/>
</dbReference>
<dbReference type="Pfam" id="PF00400">
    <property type="entry name" value="WD40"/>
    <property type="match status" value="4"/>
</dbReference>
<dbReference type="AlphaFoldDB" id="A0A6P4YN72"/>
<dbReference type="Proteomes" id="UP000515135">
    <property type="component" value="Unplaced"/>
</dbReference>
<dbReference type="InterPro" id="IPR051350">
    <property type="entry name" value="WD_repeat-ST_regulator"/>
</dbReference>
<reference evidence="10" key="1">
    <citation type="submission" date="2025-08" db="UniProtKB">
        <authorList>
            <consortium name="RefSeq"/>
        </authorList>
    </citation>
    <scope>IDENTIFICATION</scope>
    <source>
        <tissue evidence="10">Gonad</tissue>
    </source>
</reference>
<dbReference type="InterPro" id="IPR054080">
    <property type="entry name" value="TPR1-like_2nd"/>
</dbReference>
<gene>
    <name evidence="10" type="primary">LOC109471088</name>
</gene>
<evidence type="ECO:0000313" key="9">
    <source>
        <dbReference type="Proteomes" id="UP000515135"/>
    </source>
</evidence>
<accession>A0A6P4YN72</accession>
<dbReference type="InterPro" id="IPR001680">
    <property type="entry name" value="WD40_rpt"/>
</dbReference>
<comment type="subcellular location">
    <subcellularLocation>
        <location evidence="1">Cytoplasm</location>
    </subcellularLocation>
</comment>
<feature type="repeat" description="WD" evidence="6">
    <location>
        <begin position="266"/>
        <end position="307"/>
    </location>
</feature>
<evidence type="ECO:0000256" key="1">
    <source>
        <dbReference type="ARBA" id="ARBA00004496"/>
    </source>
</evidence>